<evidence type="ECO:0000313" key="2">
    <source>
        <dbReference type="WBParaSite" id="JU765_v2.g15055.t1"/>
    </source>
</evidence>
<organism evidence="1 2">
    <name type="scientific">Panagrolaimus sp. JU765</name>
    <dbReference type="NCBI Taxonomy" id="591449"/>
    <lineage>
        <taxon>Eukaryota</taxon>
        <taxon>Metazoa</taxon>
        <taxon>Ecdysozoa</taxon>
        <taxon>Nematoda</taxon>
        <taxon>Chromadorea</taxon>
        <taxon>Rhabditida</taxon>
        <taxon>Tylenchina</taxon>
        <taxon>Panagrolaimomorpha</taxon>
        <taxon>Panagrolaimoidea</taxon>
        <taxon>Panagrolaimidae</taxon>
        <taxon>Panagrolaimus</taxon>
    </lineage>
</organism>
<protein>
    <submittedName>
        <fullName evidence="2">Uncharacterized protein</fullName>
    </submittedName>
</protein>
<sequence length="206" mass="23172">LLPSISLIYDNLNGAEREKWLKDVLISFFDDVEMGIPLSAWSKALSEALKFSFMKSAELSGSSFIEFLIEQVLRFIGIAISFGEKQPVDVVVDLLIWIPSKVETLNDAEFLEQISRKLLALLPRSIPILEKYIEDSNSFKIAVDLLKNNKCPDETFLKCFKLLDADAVDLKQFGNIVAARSIKCEAFAVQEKLLALLLELLEDGEI</sequence>
<evidence type="ECO:0000313" key="1">
    <source>
        <dbReference type="Proteomes" id="UP000887576"/>
    </source>
</evidence>
<dbReference type="WBParaSite" id="JU765_v2.g15055.t1">
    <property type="protein sequence ID" value="JU765_v2.g15055.t1"/>
    <property type="gene ID" value="JU765_v2.g15055"/>
</dbReference>
<dbReference type="Proteomes" id="UP000887576">
    <property type="component" value="Unplaced"/>
</dbReference>
<name>A0AC34QCF7_9BILA</name>
<accession>A0AC34QCF7</accession>
<reference evidence="2" key="1">
    <citation type="submission" date="2022-11" db="UniProtKB">
        <authorList>
            <consortium name="WormBaseParasite"/>
        </authorList>
    </citation>
    <scope>IDENTIFICATION</scope>
</reference>
<proteinExistence type="predicted"/>